<dbReference type="PROSITE" id="PS00211">
    <property type="entry name" value="ABC_TRANSPORTER_1"/>
    <property type="match status" value="1"/>
</dbReference>
<keyword evidence="4" id="KW-1003">Cell membrane</keyword>
<dbReference type="Gene3D" id="2.40.50.100">
    <property type="match status" value="1"/>
</dbReference>
<dbReference type="Gene3D" id="2.40.50.140">
    <property type="entry name" value="Nucleic acid-binding proteins"/>
    <property type="match status" value="1"/>
</dbReference>
<evidence type="ECO:0000256" key="1">
    <source>
        <dbReference type="ARBA" id="ARBA00004417"/>
    </source>
</evidence>
<keyword evidence="4" id="KW-0997">Cell inner membrane</keyword>
<dbReference type="Pfam" id="PF08402">
    <property type="entry name" value="TOBE_2"/>
    <property type="match status" value="1"/>
</dbReference>
<protein>
    <recommendedName>
        <fullName evidence="7">ABC transporter domain-containing protein</fullName>
    </recommendedName>
</protein>
<dbReference type="InterPro" id="IPR008995">
    <property type="entry name" value="Mo/tungstate-bd_C_term_dom"/>
</dbReference>
<dbReference type="InterPro" id="IPR017871">
    <property type="entry name" value="ABC_transporter-like_CS"/>
</dbReference>
<reference evidence="8 9" key="1">
    <citation type="submission" date="2017-03" db="EMBL/GenBank/DDBJ databases">
        <authorList>
            <person name="Safronova V.I."/>
            <person name="Sazanova A.L."/>
            <person name="Chirak E.R."/>
        </authorList>
    </citation>
    <scope>NUCLEOTIDE SEQUENCE [LARGE SCALE GENOMIC DNA]</scope>
    <source>
        <strain evidence="8 9">Tri-43</strain>
    </source>
</reference>
<evidence type="ECO:0000313" key="8">
    <source>
        <dbReference type="EMBL" id="RXT25180.1"/>
    </source>
</evidence>
<dbReference type="InterPro" id="IPR027417">
    <property type="entry name" value="P-loop_NTPase"/>
</dbReference>
<dbReference type="GO" id="GO:0140359">
    <property type="term" value="F:ABC-type transporter activity"/>
    <property type="evidence" value="ECO:0007669"/>
    <property type="project" value="UniProtKB-ARBA"/>
</dbReference>
<dbReference type="SMART" id="SM00382">
    <property type="entry name" value="AAA"/>
    <property type="match status" value="1"/>
</dbReference>
<proteinExistence type="inferred from homology"/>
<dbReference type="GO" id="GO:0055052">
    <property type="term" value="C:ATP-binding cassette (ABC) transporter complex, substrate-binding subunit-containing"/>
    <property type="evidence" value="ECO:0007669"/>
    <property type="project" value="TreeGrafter"/>
</dbReference>
<dbReference type="PANTHER" id="PTHR43875:SF1">
    <property type="entry name" value="OSMOPROTECTIVE COMPOUNDS UPTAKE ATP-BINDING PROTEIN GGTA"/>
    <property type="match status" value="1"/>
</dbReference>
<evidence type="ECO:0000259" key="7">
    <source>
        <dbReference type="PROSITE" id="PS50893"/>
    </source>
</evidence>
<dbReference type="InterPro" id="IPR047641">
    <property type="entry name" value="ABC_transpr_MalK/UgpC-like"/>
</dbReference>
<dbReference type="InterPro" id="IPR013611">
    <property type="entry name" value="Transp-assoc_OB_typ2"/>
</dbReference>
<dbReference type="GO" id="GO:0016887">
    <property type="term" value="F:ATP hydrolysis activity"/>
    <property type="evidence" value="ECO:0007669"/>
    <property type="project" value="InterPro"/>
</dbReference>
<comment type="similarity">
    <text evidence="2">Belongs to the ABC transporter superfamily.</text>
</comment>
<dbReference type="FunFam" id="3.40.50.300:FF:000042">
    <property type="entry name" value="Maltose/maltodextrin ABC transporter, ATP-binding protein"/>
    <property type="match status" value="1"/>
</dbReference>
<dbReference type="InterPro" id="IPR003439">
    <property type="entry name" value="ABC_transporter-like_ATP-bd"/>
</dbReference>
<dbReference type="AlphaFoldDB" id="A0A4V1P1T9"/>
<comment type="caution">
    <text evidence="8">The sequence shown here is derived from an EMBL/GenBank/DDBJ whole genome shotgun (WGS) entry which is preliminary data.</text>
</comment>
<accession>A0A4V1P1T9</accession>
<evidence type="ECO:0000256" key="5">
    <source>
        <dbReference type="ARBA" id="ARBA00022741"/>
    </source>
</evidence>
<dbReference type="GO" id="GO:0005524">
    <property type="term" value="F:ATP binding"/>
    <property type="evidence" value="ECO:0007669"/>
    <property type="project" value="UniProtKB-KW"/>
</dbReference>
<dbReference type="PROSITE" id="PS50893">
    <property type="entry name" value="ABC_TRANSPORTER_2"/>
    <property type="match status" value="1"/>
</dbReference>
<comment type="subcellular location">
    <subcellularLocation>
        <location evidence="1">Cell inner membrane</location>
        <topology evidence="1">Peripheral membrane protein</topology>
    </subcellularLocation>
</comment>
<evidence type="ECO:0000256" key="3">
    <source>
        <dbReference type="ARBA" id="ARBA00022448"/>
    </source>
</evidence>
<dbReference type="PANTHER" id="PTHR43875">
    <property type="entry name" value="MALTODEXTRIN IMPORT ATP-BINDING PROTEIN MSMX"/>
    <property type="match status" value="1"/>
</dbReference>
<dbReference type="InterPro" id="IPR003593">
    <property type="entry name" value="AAA+_ATPase"/>
</dbReference>
<keyword evidence="6" id="KW-0067">ATP-binding</keyword>
<dbReference type="SUPFAM" id="SSF50331">
    <property type="entry name" value="MOP-like"/>
    <property type="match status" value="1"/>
</dbReference>
<evidence type="ECO:0000256" key="2">
    <source>
        <dbReference type="ARBA" id="ARBA00005417"/>
    </source>
</evidence>
<dbReference type="EMBL" id="MZMU01000010">
    <property type="protein sequence ID" value="RXT25180.1"/>
    <property type="molecule type" value="Genomic_DNA"/>
</dbReference>
<evidence type="ECO:0000256" key="6">
    <source>
        <dbReference type="ARBA" id="ARBA00022840"/>
    </source>
</evidence>
<keyword evidence="4" id="KW-0472">Membrane</keyword>
<dbReference type="Pfam" id="PF00005">
    <property type="entry name" value="ABC_tran"/>
    <property type="match status" value="1"/>
</dbReference>
<dbReference type="SUPFAM" id="SSF52540">
    <property type="entry name" value="P-loop containing nucleoside triphosphate hydrolases"/>
    <property type="match status" value="1"/>
</dbReference>
<feature type="domain" description="ABC transporter" evidence="7">
    <location>
        <begin position="18"/>
        <end position="250"/>
    </location>
</feature>
<organism evidence="8 9">
    <name type="scientific">Rhizobium leguminosarum</name>
    <dbReference type="NCBI Taxonomy" id="384"/>
    <lineage>
        <taxon>Bacteria</taxon>
        <taxon>Pseudomonadati</taxon>
        <taxon>Pseudomonadota</taxon>
        <taxon>Alphaproteobacteria</taxon>
        <taxon>Hyphomicrobiales</taxon>
        <taxon>Rhizobiaceae</taxon>
        <taxon>Rhizobium/Agrobacterium group</taxon>
        <taxon>Rhizobium</taxon>
    </lineage>
</organism>
<dbReference type="RefSeq" id="WP_129419169.1">
    <property type="nucleotide sequence ID" value="NZ_MZMU01000010.1"/>
</dbReference>
<dbReference type="InterPro" id="IPR012340">
    <property type="entry name" value="NA-bd_OB-fold"/>
</dbReference>
<keyword evidence="5" id="KW-0547">Nucleotide-binding</keyword>
<name>A0A4V1P1T9_RHILE</name>
<sequence length="372" mass="39564">MMQHVRFSAGGGFAPPTIFVDKVSKTYAGAARPVLDGLTVSCPAGRITVIVGPSGCGKTTLLRCLCGLEPIGSGAIRFGDADVSNVDAQKRGVAMVFQNYALYPSKTVAENIAFPLRMAAVPKAERLRRVEAAARLVRIEGLLDRVPAQLSGGQRQRVGIARAIVRGPRVLLMDEPLSNLDTKLRAEMRTELALLQQQIGATTVYVTHDQTEALALADHLIILREGAVEQQGAPGDIFRRPASIFVADFLGSMNLIVAEGAGASLHFGDGGEMRLPAGREIATGERLILGFRAEDMRIAPPDPRSLCLTADVVRSELLGTDSLVHLLAANQALRARLAVPVPAGKRLTLTVDAEHLHFFSASGQRMGGAGDP</sequence>
<evidence type="ECO:0000313" key="9">
    <source>
        <dbReference type="Proteomes" id="UP000290767"/>
    </source>
</evidence>
<keyword evidence="3" id="KW-0813">Transport</keyword>
<dbReference type="Proteomes" id="UP000290767">
    <property type="component" value="Unassembled WGS sequence"/>
</dbReference>
<evidence type="ECO:0000256" key="4">
    <source>
        <dbReference type="ARBA" id="ARBA00022519"/>
    </source>
</evidence>
<gene>
    <name evidence="8" type="ORF">B5P46_13835</name>
</gene>
<dbReference type="Gene3D" id="3.40.50.300">
    <property type="entry name" value="P-loop containing nucleotide triphosphate hydrolases"/>
    <property type="match status" value="1"/>
</dbReference>